<dbReference type="EMBL" id="WVUK01000045">
    <property type="protein sequence ID" value="KAF7495748.1"/>
    <property type="molecule type" value="Genomic_DNA"/>
</dbReference>
<dbReference type="AlphaFoldDB" id="A0A834VIZ0"/>
<reference evidence="1" key="2">
    <citation type="submission" date="2020-01" db="EMBL/GenBank/DDBJ databases">
        <authorList>
            <person name="Korhonen P.K.K."/>
            <person name="Guangxu M.G."/>
            <person name="Wang T.W."/>
            <person name="Stroehlein A.J.S."/>
            <person name="Young N.D."/>
            <person name="Ang C.-S.A."/>
            <person name="Fernando D.W.F."/>
            <person name="Lu H.L."/>
            <person name="Taylor S.T."/>
            <person name="Ehtesham M.E.M."/>
            <person name="Najaraj S.H.N."/>
            <person name="Harsha G.H.G."/>
            <person name="Madugundu A.M."/>
            <person name="Renuse S.R."/>
            <person name="Holt D.H."/>
            <person name="Pandey A.P."/>
            <person name="Papenfuss A.P."/>
            <person name="Gasser R.B.G."/>
            <person name="Fischer K.F."/>
        </authorList>
    </citation>
    <scope>NUCLEOTIDE SEQUENCE</scope>
    <source>
        <strain evidence="1">SSS_KF_BRIS2020</strain>
    </source>
</reference>
<evidence type="ECO:0000313" key="2">
    <source>
        <dbReference type="EnsemblMetazoa" id="KAF7495748.1"/>
    </source>
</evidence>
<evidence type="ECO:0000313" key="3">
    <source>
        <dbReference type="Proteomes" id="UP000070412"/>
    </source>
</evidence>
<sequence length="360" mass="42587">MPEQTSRFYSFRFVAETFVSIDELKWQLIRLRTVNSETIRMSSSHIAFFQAIERHLDCVKALLSSVEDLILEKLRMDLFNDDSLYEFISLFRLFRSESLRNHRDRLCLIRTIVAMDRTELNMLSIYDTYQRAHTMSYKSTHFYLELMQTDDSMPLDQLQWLVGIELALEYVQALFGIAETTLKMHLFSCFNNQERMRLCDLIVHFTAMVTVHHISRLQLIEQIDNINSSDIDCIKRLRLSLRFLRNFVSDTVPLEYIEDFNNIDRCLDNLESFMIAGEEALYGQTEQERSAEAPSLEYFESVIFNAHQDRIQLAETIDKLNPDDIDLVVAFEHYRIVMYQLFKLAELFPAIHLDEMYLLV</sequence>
<gene>
    <name evidence="1" type="ORF">SSS_703</name>
</gene>
<reference evidence="2" key="3">
    <citation type="submission" date="2022-06" db="UniProtKB">
        <authorList>
            <consortium name="EnsemblMetazoa"/>
        </authorList>
    </citation>
    <scope>IDENTIFICATION</scope>
</reference>
<dbReference type="EnsemblMetazoa" id="SSS_703s_mrna">
    <property type="protein sequence ID" value="KAF7495748.1"/>
    <property type="gene ID" value="SSS_703"/>
</dbReference>
<accession>A0A834VIZ0</accession>
<organism evidence="1">
    <name type="scientific">Sarcoptes scabiei</name>
    <name type="common">Itch mite</name>
    <name type="synonym">Acarus scabiei</name>
    <dbReference type="NCBI Taxonomy" id="52283"/>
    <lineage>
        <taxon>Eukaryota</taxon>
        <taxon>Metazoa</taxon>
        <taxon>Ecdysozoa</taxon>
        <taxon>Arthropoda</taxon>
        <taxon>Chelicerata</taxon>
        <taxon>Arachnida</taxon>
        <taxon>Acari</taxon>
        <taxon>Acariformes</taxon>
        <taxon>Sarcoptiformes</taxon>
        <taxon>Astigmata</taxon>
        <taxon>Psoroptidia</taxon>
        <taxon>Sarcoptoidea</taxon>
        <taxon>Sarcoptidae</taxon>
        <taxon>Sarcoptinae</taxon>
        <taxon>Sarcoptes</taxon>
    </lineage>
</organism>
<proteinExistence type="predicted"/>
<name>A0A834VIZ0_SARSC</name>
<keyword evidence="3" id="KW-1185">Reference proteome</keyword>
<dbReference type="Proteomes" id="UP000070412">
    <property type="component" value="Unassembled WGS sequence"/>
</dbReference>
<evidence type="ECO:0000313" key="1">
    <source>
        <dbReference type="EMBL" id="KAF7495748.1"/>
    </source>
</evidence>
<reference evidence="3" key="1">
    <citation type="journal article" date="2020" name="PLoS Negl. Trop. Dis.">
        <title>High-quality nuclear genome for Sarcoptes scabiei-A critical resource for a neglected parasite.</title>
        <authorList>
            <person name="Korhonen P.K."/>
            <person name="Gasser R.B."/>
            <person name="Ma G."/>
            <person name="Wang T."/>
            <person name="Stroehlein A.J."/>
            <person name="Young N.D."/>
            <person name="Ang C.S."/>
            <person name="Fernando D.D."/>
            <person name="Lu H.C."/>
            <person name="Taylor S."/>
            <person name="Reynolds S.L."/>
            <person name="Mofiz E."/>
            <person name="Najaraj S.H."/>
            <person name="Gowda H."/>
            <person name="Madugundu A."/>
            <person name="Renuse S."/>
            <person name="Holt D."/>
            <person name="Pandey A."/>
            <person name="Papenfuss A.T."/>
            <person name="Fischer K."/>
        </authorList>
    </citation>
    <scope>NUCLEOTIDE SEQUENCE [LARGE SCALE GENOMIC DNA]</scope>
</reference>
<protein>
    <submittedName>
        <fullName evidence="1 2">Uncharacterized protein</fullName>
    </submittedName>
</protein>